<feature type="region of interest" description="Disordered" evidence="1">
    <location>
        <begin position="93"/>
        <end position="138"/>
    </location>
</feature>
<organism evidence="2 3">
    <name type="scientific">Lasiosphaeria hispida</name>
    <dbReference type="NCBI Taxonomy" id="260671"/>
    <lineage>
        <taxon>Eukaryota</taxon>
        <taxon>Fungi</taxon>
        <taxon>Dikarya</taxon>
        <taxon>Ascomycota</taxon>
        <taxon>Pezizomycotina</taxon>
        <taxon>Sordariomycetes</taxon>
        <taxon>Sordariomycetidae</taxon>
        <taxon>Sordariales</taxon>
        <taxon>Lasiosphaeriaceae</taxon>
        <taxon>Lasiosphaeria</taxon>
    </lineage>
</organism>
<proteinExistence type="predicted"/>
<keyword evidence="3" id="KW-1185">Reference proteome</keyword>
<feature type="compositionally biased region" description="Polar residues" evidence="1">
    <location>
        <begin position="94"/>
        <end position="108"/>
    </location>
</feature>
<dbReference type="AlphaFoldDB" id="A0AAJ0MH33"/>
<accession>A0AAJ0MH33</accession>
<protein>
    <submittedName>
        <fullName evidence="2">Uncharacterized protein</fullName>
    </submittedName>
</protein>
<evidence type="ECO:0000313" key="3">
    <source>
        <dbReference type="Proteomes" id="UP001275084"/>
    </source>
</evidence>
<reference evidence="2" key="2">
    <citation type="submission" date="2023-06" db="EMBL/GenBank/DDBJ databases">
        <authorList>
            <consortium name="Lawrence Berkeley National Laboratory"/>
            <person name="Haridas S."/>
            <person name="Hensen N."/>
            <person name="Bonometti L."/>
            <person name="Westerberg I."/>
            <person name="Brannstrom I.O."/>
            <person name="Guillou S."/>
            <person name="Cros-Aarteil S."/>
            <person name="Calhoun S."/>
            <person name="Kuo A."/>
            <person name="Mondo S."/>
            <person name="Pangilinan J."/>
            <person name="Riley R."/>
            <person name="Labutti K."/>
            <person name="Andreopoulos B."/>
            <person name="Lipzen A."/>
            <person name="Chen C."/>
            <person name="Yanf M."/>
            <person name="Daum C."/>
            <person name="Ng V."/>
            <person name="Clum A."/>
            <person name="Steindorff A."/>
            <person name="Ohm R."/>
            <person name="Martin F."/>
            <person name="Silar P."/>
            <person name="Natvig D."/>
            <person name="Lalanne C."/>
            <person name="Gautier V."/>
            <person name="Ament-Velasquez S.L."/>
            <person name="Kruys A."/>
            <person name="Hutchinson M.I."/>
            <person name="Powell A.J."/>
            <person name="Barry K."/>
            <person name="Miller A.N."/>
            <person name="Grigoriev I.V."/>
            <person name="Debuchy R."/>
            <person name="Gladieux P."/>
            <person name="Thoren M.H."/>
            <person name="Johannesson H."/>
        </authorList>
    </citation>
    <scope>NUCLEOTIDE SEQUENCE</scope>
    <source>
        <strain evidence="2">CBS 955.72</strain>
    </source>
</reference>
<comment type="caution">
    <text evidence="2">The sequence shown here is derived from an EMBL/GenBank/DDBJ whole genome shotgun (WGS) entry which is preliminary data.</text>
</comment>
<dbReference type="Proteomes" id="UP001275084">
    <property type="component" value="Unassembled WGS sequence"/>
</dbReference>
<name>A0AAJ0MH33_9PEZI</name>
<gene>
    <name evidence="2" type="ORF">B0T25DRAFT_531028</name>
</gene>
<evidence type="ECO:0000256" key="1">
    <source>
        <dbReference type="SAM" id="MobiDB-lite"/>
    </source>
</evidence>
<dbReference type="EMBL" id="JAUIQD010000002">
    <property type="protein sequence ID" value="KAK3358731.1"/>
    <property type="molecule type" value="Genomic_DNA"/>
</dbReference>
<evidence type="ECO:0000313" key="2">
    <source>
        <dbReference type="EMBL" id="KAK3358731.1"/>
    </source>
</evidence>
<reference evidence="2" key="1">
    <citation type="journal article" date="2023" name="Mol. Phylogenet. Evol.">
        <title>Genome-scale phylogeny and comparative genomics of the fungal order Sordariales.</title>
        <authorList>
            <person name="Hensen N."/>
            <person name="Bonometti L."/>
            <person name="Westerberg I."/>
            <person name="Brannstrom I.O."/>
            <person name="Guillou S."/>
            <person name="Cros-Aarteil S."/>
            <person name="Calhoun S."/>
            <person name="Haridas S."/>
            <person name="Kuo A."/>
            <person name="Mondo S."/>
            <person name="Pangilinan J."/>
            <person name="Riley R."/>
            <person name="LaButti K."/>
            <person name="Andreopoulos B."/>
            <person name="Lipzen A."/>
            <person name="Chen C."/>
            <person name="Yan M."/>
            <person name="Daum C."/>
            <person name="Ng V."/>
            <person name="Clum A."/>
            <person name="Steindorff A."/>
            <person name="Ohm R.A."/>
            <person name="Martin F."/>
            <person name="Silar P."/>
            <person name="Natvig D.O."/>
            <person name="Lalanne C."/>
            <person name="Gautier V."/>
            <person name="Ament-Velasquez S.L."/>
            <person name="Kruys A."/>
            <person name="Hutchinson M.I."/>
            <person name="Powell A.J."/>
            <person name="Barry K."/>
            <person name="Miller A.N."/>
            <person name="Grigoriev I.V."/>
            <person name="Debuchy R."/>
            <person name="Gladieux P."/>
            <person name="Hiltunen Thoren M."/>
            <person name="Johannesson H."/>
        </authorList>
    </citation>
    <scope>NUCLEOTIDE SEQUENCE</scope>
    <source>
        <strain evidence="2">CBS 955.72</strain>
    </source>
</reference>
<sequence length="425" mass="47016">MLYAALRRQASWISALKEHPTSMDEFLAVADAVFSEGHLNNLALQANKFDAVSGFSALSDCFMSSRPATDSIKDIIWAIAAHAAAQSAEEIIGPNQSSASSGTNDTPGQQQPPPLPETAQPAPDQQSSSGRLLTEDEEGNMPCRIQQISLEGPTIAEAWRANATTNDMENLAVRVELNTDPSSMPFRALPVYHGTDWIIEDSERAIHDPRNGILRPTVNHNQVAPDRWALAVVWTGFSPLRCFLWAAFKAEVLHQIPTGTVKAKLQHSWNCLTSASGSGSPPSPHTHTGVTLFKFRPSLPSAFGQTYYVMPKGREAEWERICRTHNEVRSDGEASTLVKRLWDHFTPIHGGTLQTWPHALHCHEFGDQLTMLRWYSRQLWKTVWFGQGVNTLNESHEATFAISFKLTAPVPPKGSPKKDTQSHDK</sequence>